<proteinExistence type="predicted"/>
<sequence>MKTQLQTLILIFFVQVSFSQFVTTWQTTKTNQNIIIPTNSDYTYNYTVDWGDGNSSTNQTGDANHTYSLKGTYTVSITGTFPAIYFYREIYNPTFDNNKKNIKTVESWGTNSWKSMRRAFHGCEFLTINASDKPNLTNVSDMLQMFYNATQLNADVSGWDVSNVTNMRSMFYGTRNFNNNISSWDVSKVTDMSFMFYNAISFNQDISNWDVSKVTDMSLMFGVSRSFNQDISGWNVGNVINMEKMFNNASDFNQNIGSWDVSKVTKMNEIFKFSGISSNNYDSILIGWANQNLQQNVTLGAEGLYYCTAETARTTLTDAPNNWTIIDEGKDTNCVATPSLYAIIPDANFEQFLIDKSIDSDGIVNGKVLKDDVKDITQLHIGIVDNIVDLTGIKSFTALTHLYFQDNDLANLDLSSNLNLEVLSLSNTLVSSLDLSENTKLTEVYAYNNPLTSISITNSLALNSLTITKAQLTSIDVSNNVNLTYLDLSSNQITDLNLLSNINLVDVNCNDNKISLLDISSLTELESLEFNENAITVLDLSKNIKIKYFEVDKNKLLNLDFTKNSSLKTVSCDDNELVQINLKNGNNTEIQRFSSINNPNLTCILVDDKNYSYNDNSWYKDATSLFVEECIEFTQIPDLNFELYIESLGLGNGINNDGYVETSKIATLTTLDVSNKNISDFTGIEDFVALVDLDASDNNITTLDLTNNLDLENLNVFSNAISNIDLHNNVKLKELFIGTNQLTNLDVSRLSELTKLWCFNNQLTSLDLSKNPKLEVLNCSTNQIENLNVYSNPLITSVDAFSNKLKYFDIQNNPNLTQLSLSDNELTGLNLKNNHTSKISLFTTLNNPNLSCIKVDDVTWATDNLIHIDATSSFSLDCIPFNDDCSNAIPLTIGQQTPGSLNNGNANNNPTCAIGTVLADVWFSVIVPQTGEFSIEGTGFGGQLKFAVYQSCASLAPIACGTSISLQNLNVGTKFYLKVWLEANSSKSSGNQNDLGSFTLTANDSSVLSIDNFTEQNVELLVYPNPAKSKVSVSLTNNSRLQKVDVYTILGDKIITQNGLNKLELDINVANLASGIYFIRVKSEKGVISKKLIIR</sequence>
<dbReference type="InterPro" id="IPR026444">
    <property type="entry name" value="Secre_tail"/>
</dbReference>
<dbReference type="NCBIfam" id="TIGR04183">
    <property type="entry name" value="Por_Secre_tail"/>
    <property type="match status" value="1"/>
</dbReference>
<dbReference type="STRING" id="996801.BW723_04570"/>
<dbReference type="KEGG" id="prn:BW723_04570"/>
<dbReference type="PROSITE" id="PS50093">
    <property type="entry name" value="PKD"/>
    <property type="match status" value="1"/>
</dbReference>
<accession>A0A1B8TV23</accession>
<dbReference type="NCBIfam" id="TIGR02167">
    <property type="entry name" value="Liste_lipo_26"/>
    <property type="match status" value="5"/>
</dbReference>
<dbReference type="Pfam" id="PF12799">
    <property type="entry name" value="LRR_4"/>
    <property type="match status" value="1"/>
</dbReference>
<dbReference type="CDD" id="cd00146">
    <property type="entry name" value="PKD"/>
    <property type="match status" value="1"/>
</dbReference>
<keyword evidence="2 4" id="KW-0732">Signal</keyword>
<dbReference type="InterPro" id="IPR011889">
    <property type="entry name" value="Liste_lipo_26"/>
</dbReference>
<protein>
    <recommendedName>
        <fullName evidence="5">PKD domain-containing protein</fullName>
    </recommendedName>
</protein>
<dbReference type="Proteomes" id="UP000092612">
    <property type="component" value="Unassembled WGS sequence"/>
</dbReference>
<dbReference type="InterPro" id="IPR052574">
    <property type="entry name" value="CDIRP"/>
</dbReference>
<dbReference type="SUPFAM" id="SSF52058">
    <property type="entry name" value="L domain-like"/>
    <property type="match status" value="2"/>
</dbReference>
<dbReference type="GO" id="GO:0035591">
    <property type="term" value="F:signaling adaptor activity"/>
    <property type="evidence" value="ECO:0007669"/>
    <property type="project" value="TreeGrafter"/>
</dbReference>
<dbReference type="InterPro" id="IPR001611">
    <property type="entry name" value="Leu-rich_rpt"/>
</dbReference>
<keyword evidence="7" id="KW-1185">Reference proteome</keyword>
<dbReference type="AlphaFoldDB" id="A0A1B8TV23"/>
<evidence type="ECO:0000256" key="1">
    <source>
        <dbReference type="ARBA" id="ARBA00022614"/>
    </source>
</evidence>
<name>A0A1B8TV23_9FLAO</name>
<dbReference type="InterPro" id="IPR056600">
    <property type="entry name" value="GBD_T9SS_assoc"/>
</dbReference>
<feature type="domain" description="PKD" evidence="5">
    <location>
        <begin position="38"/>
        <end position="80"/>
    </location>
</feature>
<dbReference type="InterPro" id="IPR005046">
    <property type="entry name" value="DUF285"/>
</dbReference>
<keyword evidence="3" id="KW-0677">Repeat</keyword>
<dbReference type="Gene3D" id="3.80.10.10">
    <property type="entry name" value="Ribonuclease Inhibitor"/>
    <property type="match status" value="2"/>
</dbReference>
<keyword evidence="1" id="KW-0433">Leucine-rich repeat</keyword>
<dbReference type="PROSITE" id="PS51450">
    <property type="entry name" value="LRR"/>
    <property type="match status" value="1"/>
</dbReference>
<dbReference type="RefSeq" id="WP_068361648.1">
    <property type="nucleotide sequence ID" value="NZ_CP019337.1"/>
</dbReference>
<dbReference type="InterPro" id="IPR035986">
    <property type="entry name" value="PKD_dom_sf"/>
</dbReference>
<dbReference type="EMBL" id="LSFL01000035">
    <property type="protein sequence ID" value="OBY63369.1"/>
    <property type="molecule type" value="Genomic_DNA"/>
</dbReference>
<dbReference type="InterPro" id="IPR000601">
    <property type="entry name" value="PKD_dom"/>
</dbReference>
<evidence type="ECO:0000313" key="7">
    <source>
        <dbReference type="Proteomes" id="UP000092612"/>
    </source>
</evidence>
<dbReference type="PANTHER" id="PTHR47566:SF1">
    <property type="entry name" value="PROTEIN NUD1"/>
    <property type="match status" value="1"/>
</dbReference>
<dbReference type="InterPro" id="IPR032675">
    <property type="entry name" value="LRR_dom_sf"/>
</dbReference>
<evidence type="ECO:0000259" key="5">
    <source>
        <dbReference type="PROSITE" id="PS50093"/>
    </source>
</evidence>
<dbReference type="InterPro" id="IPR025875">
    <property type="entry name" value="Leu-rich_rpt_4"/>
</dbReference>
<comment type="caution">
    <text evidence="6">The sequence shown here is derived from an EMBL/GenBank/DDBJ whole genome shotgun (WGS) entry which is preliminary data.</text>
</comment>
<dbReference type="Pfam" id="PF18962">
    <property type="entry name" value="Por_Secre_tail"/>
    <property type="match status" value="1"/>
</dbReference>
<dbReference type="Pfam" id="PF03382">
    <property type="entry name" value="DUF285"/>
    <property type="match status" value="1"/>
</dbReference>
<gene>
    <name evidence="6" type="ORF">LPB301_11140</name>
</gene>
<reference evidence="7" key="1">
    <citation type="submission" date="2016-02" db="EMBL/GenBank/DDBJ databases">
        <title>Paenibacillus sp. LPB0068, isolated from Crassostrea gigas.</title>
        <authorList>
            <person name="Shin S.-K."/>
            <person name="Yi H."/>
        </authorList>
    </citation>
    <scope>NUCLEOTIDE SEQUENCE [LARGE SCALE GENOMIC DNA]</scope>
    <source>
        <strain evidence="7">KCTC 23969</strain>
    </source>
</reference>
<evidence type="ECO:0000313" key="6">
    <source>
        <dbReference type="EMBL" id="OBY63369.1"/>
    </source>
</evidence>
<evidence type="ECO:0000256" key="2">
    <source>
        <dbReference type="ARBA" id="ARBA00022729"/>
    </source>
</evidence>
<evidence type="ECO:0000256" key="3">
    <source>
        <dbReference type="ARBA" id="ARBA00022737"/>
    </source>
</evidence>
<dbReference type="Gene3D" id="2.60.40.10">
    <property type="entry name" value="Immunoglobulins"/>
    <property type="match status" value="1"/>
</dbReference>
<dbReference type="OrthoDB" id="1652165at2"/>
<organism evidence="6 7">
    <name type="scientific">Polaribacter reichenbachii</name>
    <dbReference type="NCBI Taxonomy" id="996801"/>
    <lineage>
        <taxon>Bacteria</taxon>
        <taxon>Pseudomonadati</taxon>
        <taxon>Bacteroidota</taxon>
        <taxon>Flavobacteriia</taxon>
        <taxon>Flavobacteriales</taxon>
        <taxon>Flavobacteriaceae</taxon>
    </lineage>
</organism>
<evidence type="ECO:0000256" key="4">
    <source>
        <dbReference type="SAM" id="SignalP"/>
    </source>
</evidence>
<dbReference type="SUPFAM" id="SSF49299">
    <property type="entry name" value="PKD domain"/>
    <property type="match status" value="1"/>
</dbReference>
<dbReference type="SMART" id="SM00365">
    <property type="entry name" value="LRR_SD22"/>
    <property type="match status" value="8"/>
</dbReference>
<feature type="signal peptide" evidence="4">
    <location>
        <begin position="1"/>
        <end position="19"/>
    </location>
</feature>
<dbReference type="InterPro" id="IPR013783">
    <property type="entry name" value="Ig-like_fold"/>
</dbReference>
<feature type="chain" id="PRO_5008615622" description="PKD domain-containing protein" evidence="4">
    <location>
        <begin position="20"/>
        <end position="1095"/>
    </location>
</feature>
<dbReference type="Pfam" id="PF23759">
    <property type="entry name" value="GBD_T9SS_assoc"/>
    <property type="match status" value="1"/>
</dbReference>
<dbReference type="PANTHER" id="PTHR47566">
    <property type="match status" value="1"/>
</dbReference>